<gene>
    <name evidence="2" type="ORF">Pla110_26140</name>
</gene>
<feature type="region of interest" description="Disordered" evidence="1">
    <location>
        <begin position="204"/>
        <end position="228"/>
    </location>
</feature>
<evidence type="ECO:0000256" key="1">
    <source>
        <dbReference type="SAM" id="MobiDB-lite"/>
    </source>
</evidence>
<protein>
    <submittedName>
        <fullName evidence="2">Uncharacterized protein</fullName>
    </submittedName>
</protein>
<organism evidence="2 3">
    <name type="scientific">Polystyrenella longa</name>
    <dbReference type="NCBI Taxonomy" id="2528007"/>
    <lineage>
        <taxon>Bacteria</taxon>
        <taxon>Pseudomonadati</taxon>
        <taxon>Planctomycetota</taxon>
        <taxon>Planctomycetia</taxon>
        <taxon>Planctomycetales</taxon>
        <taxon>Planctomycetaceae</taxon>
        <taxon>Polystyrenella</taxon>
    </lineage>
</organism>
<evidence type="ECO:0000313" key="3">
    <source>
        <dbReference type="Proteomes" id="UP000317178"/>
    </source>
</evidence>
<evidence type="ECO:0000313" key="2">
    <source>
        <dbReference type="EMBL" id="QDU80878.1"/>
    </source>
</evidence>
<name>A0A518CNT6_9PLAN</name>
<feature type="region of interest" description="Disordered" evidence="1">
    <location>
        <begin position="138"/>
        <end position="163"/>
    </location>
</feature>
<reference evidence="2 3" key="1">
    <citation type="submission" date="2019-02" db="EMBL/GenBank/DDBJ databases">
        <title>Deep-cultivation of Planctomycetes and their phenomic and genomic characterization uncovers novel biology.</title>
        <authorList>
            <person name="Wiegand S."/>
            <person name="Jogler M."/>
            <person name="Boedeker C."/>
            <person name="Pinto D."/>
            <person name="Vollmers J."/>
            <person name="Rivas-Marin E."/>
            <person name="Kohn T."/>
            <person name="Peeters S.H."/>
            <person name="Heuer A."/>
            <person name="Rast P."/>
            <person name="Oberbeckmann S."/>
            <person name="Bunk B."/>
            <person name="Jeske O."/>
            <person name="Meyerdierks A."/>
            <person name="Storesund J.E."/>
            <person name="Kallscheuer N."/>
            <person name="Luecker S."/>
            <person name="Lage O.M."/>
            <person name="Pohl T."/>
            <person name="Merkel B.J."/>
            <person name="Hornburger P."/>
            <person name="Mueller R.-W."/>
            <person name="Bruemmer F."/>
            <person name="Labrenz M."/>
            <person name="Spormann A.M."/>
            <person name="Op den Camp H."/>
            <person name="Overmann J."/>
            <person name="Amann R."/>
            <person name="Jetten M.S.M."/>
            <person name="Mascher T."/>
            <person name="Medema M.H."/>
            <person name="Devos D.P."/>
            <person name="Kaster A.-K."/>
            <person name="Ovreas L."/>
            <person name="Rohde M."/>
            <person name="Galperin M.Y."/>
            <person name="Jogler C."/>
        </authorList>
    </citation>
    <scope>NUCLEOTIDE SEQUENCE [LARGE SCALE GENOMIC DNA]</scope>
    <source>
        <strain evidence="2 3">Pla110</strain>
    </source>
</reference>
<dbReference type="EMBL" id="CP036281">
    <property type="protein sequence ID" value="QDU80878.1"/>
    <property type="molecule type" value="Genomic_DNA"/>
</dbReference>
<keyword evidence="3" id="KW-1185">Reference proteome</keyword>
<proteinExistence type="predicted"/>
<sequence length="630" mass="69405">MIESMKNRLMDNSGKLCFCMMTCGVLGILSGTSLQAQTNSRMPVIQSLPSRSDAVQTADRRQAGRVILTPVIESSELANPGKVYYERTDQGTFTPPSSREEPGRVAYQPAKVEPKALPATQQSEYKKLQQGTFHIDSLSDDWNARGDLPSAPPAQMERKSNTRLSASPVLQHIEAQEYASQSPVALPEPEYIDVPEFEERAIYNSSNNNSSGTSFETSPITNGSGKPGAYSAEEADWIANAFAPDARIDAIESVGFVNIDLDQPAADSEAKQVSFQQSAAYNTAMAPAVRQSSTSSLDSFEETFENLPRRKGRMSVNPASYLEEIAEEGAENIPEMQTVGAWFGSDGGTVYADATCPPQPQWSFRAEALYWHRSDPNGGEPLLIRVPSQSAPQSYIGNDVDFDNELGQRYRLERMGTEGTGFDMEFFGVNDWSDTARWQEERMIVLGTEIGAGTGAVTSDSEFYSWELNGRREWDPWTTMFAGFRVLVLDEFTSVSGAGDVTNVFSSVDIENNMYGLQAGLDRTLFDNGGVLMIDMSFNLGVFYNSIESNTVNFPSFFDNDRSSTSLLRELNFNMTLAVTNHVSVIGGYTLLWLDDVALGPDQFLDRNNSLNDDSNIFVHGGNLGLLFTW</sequence>
<accession>A0A518CNT6</accession>
<feature type="compositionally biased region" description="Polar residues" evidence="1">
    <location>
        <begin position="212"/>
        <end position="224"/>
    </location>
</feature>
<dbReference type="Proteomes" id="UP000317178">
    <property type="component" value="Chromosome"/>
</dbReference>
<dbReference type="AlphaFoldDB" id="A0A518CNT6"/>
<dbReference type="KEGG" id="plon:Pla110_26140"/>